<dbReference type="InterPro" id="IPR029294">
    <property type="entry name" value="hSH3"/>
</dbReference>
<feature type="compositionally biased region" description="Basic and acidic residues" evidence="4">
    <location>
        <begin position="476"/>
        <end position="488"/>
    </location>
</feature>
<dbReference type="OrthoDB" id="8889279at2759"/>
<dbReference type="InterPro" id="IPR001452">
    <property type="entry name" value="SH3_domain"/>
</dbReference>
<accession>A0A9Q1I340</accession>
<dbReference type="InterPro" id="IPR036028">
    <property type="entry name" value="SH3-like_dom_sf"/>
</dbReference>
<dbReference type="Gene3D" id="2.30.30.40">
    <property type="entry name" value="SH3 Domains"/>
    <property type="match status" value="2"/>
</dbReference>
<dbReference type="GO" id="GO:0050852">
    <property type="term" value="P:T cell receptor signaling pathway"/>
    <property type="evidence" value="ECO:0007669"/>
    <property type="project" value="TreeGrafter"/>
</dbReference>
<organism evidence="6 7">
    <name type="scientific">Conger conger</name>
    <name type="common">Conger eel</name>
    <name type="synonym">Muraena conger</name>
    <dbReference type="NCBI Taxonomy" id="82655"/>
    <lineage>
        <taxon>Eukaryota</taxon>
        <taxon>Metazoa</taxon>
        <taxon>Chordata</taxon>
        <taxon>Craniata</taxon>
        <taxon>Vertebrata</taxon>
        <taxon>Euteleostomi</taxon>
        <taxon>Actinopterygii</taxon>
        <taxon>Neopterygii</taxon>
        <taxon>Teleostei</taxon>
        <taxon>Anguilliformes</taxon>
        <taxon>Congridae</taxon>
        <taxon>Conger</taxon>
    </lineage>
</organism>
<feature type="region of interest" description="Disordered" evidence="4">
    <location>
        <begin position="57"/>
        <end position="322"/>
    </location>
</feature>
<feature type="region of interest" description="Disordered" evidence="4">
    <location>
        <begin position="461"/>
        <end position="488"/>
    </location>
</feature>
<dbReference type="FunFam" id="2.30.30.40:FF:000133">
    <property type="entry name" value="FYN-binding protein-like isoform X2"/>
    <property type="match status" value="1"/>
</dbReference>
<feature type="compositionally biased region" description="Acidic residues" evidence="4">
    <location>
        <begin position="251"/>
        <end position="263"/>
    </location>
</feature>
<dbReference type="AlphaFoldDB" id="A0A9Q1I340"/>
<keyword evidence="1 3" id="KW-0728">SH3 domain</keyword>
<feature type="domain" description="SH3" evidence="5">
    <location>
        <begin position="486"/>
        <end position="564"/>
    </location>
</feature>
<dbReference type="SMART" id="SM00326">
    <property type="entry name" value="SH3"/>
    <property type="match status" value="2"/>
</dbReference>
<reference evidence="6" key="1">
    <citation type="journal article" date="2023" name="Science">
        <title>Genome structures resolve the early diversification of teleost fishes.</title>
        <authorList>
            <person name="Parey E."/>
            <person name="Louis A."/>
            <person name="Montfort J."/>
            <person name="Bouchez O."/>
            <person name="Roques C."/>
            <person name="Iampietro C."/>
            <person name="Lluch J."/>
            <person name="Castinel A."/>
            <person name="Donnadieu C."/>
            <person name="Desvignes T."/>
            <person name="Floi Bucao C."/>
            <person name="Jouanno E."/>
            <person name="Wen M."/>
            <person name="Mejri S."/>
            <person name="Dirks R."/>
            <person name="Jansen H."/>
            <person name="Henkel C."/>
            <person name="Chen W.J."/>
            <person name="Zahm M."/>
            <person name="Cabau C."/>
            <person name="Klopp C."/>
            <person name="Thompson A.W."/>
            <person name="Robinson-Rechavi M."/>
            <person name="Braasch I."/>
            <person name="Lecointre G."/>
            <person name="Bobe J."/>
            <person name="Postlethwait J.H."/>
            <person name="Berthelot C."/>
            <person name="Roest Crollius H."/>
            <person name="Guiguen Y."/>
        </authorList>
    </citation>
    <scope>NUCLEOTIDE SEQUENCE</scope>
    <source>
        <strain evidence="6">Concon-B</strain>
    </source>
</reference>
<dbReference type="PANTHER" id="PTHR16830">
    <property type="entry name" value="SH2 CONTAINING ADAPTOR PRAM-1 RELATED"/>
    <property type="match status" value="1"/>
</dbReference>
<dbReference type="InterPro" id="IPR043443">
    <property type="entry name" value="FYB1/2-like"/>
</dbReference>
<evidence type="ECO:0000256" key="2">
    <source>
        <dbReference type="ARBA" id="ARBA00022553"/>
    </source>
</evidence>
<name>A0A9Q1I340_CONCO</name>
<evidence type="ECO:0000256" key="1">
    <source>
        <dbReference type="ARBA" id="ARBA00022443"/>
    </source>
</evidence>
<evidence type="ECO:0000313" key="6">
    <source>
        <dbReference type="EMBL" id="KAJ8278676.1"/>
    </source>
</evidence>
<evidence type="ECO:0000259" key="5">
    <source>
        <dbReference type="PROSITE" id="PS50002"/>
    </source>
</evidence>
<feature type="compositionally biased region" description="Pro residues" evidence="4">
    <location>
        <begin position="265"/>
        <end position="275"/>
    </location>
</feature>
<keyword evidence="7" id="KW-1185">Reference proteome</keyword>
<dbReference type="EMBL" id="JAFJMO010000004">
    <property type="protein sequence ID" value="KAJ8278676.1"/>
    <property type="molecule type" value="Genomic_DNA"/>
</dbReference>
<dbReference type="GO" id="GO:0005886">
    <property type="term" value="C:plasma membrane"/>
    <property type="evidence" value="ECO:0007669"/>
    <property type="project" value="InterPro"/>
</dbReference>
<feature type="region of interest" description="Disordered" evidence="4">
    <location>
        <begin position="423"/>
        <end position="445"/>
    </location>
</feature>
<dbReference type="PROSITE" id="PS50002">
    <property type="entry name" value="SH3"/>
    <property type="match status" value="2"/>
</dbReference>
<keyword evidence="2" id="KW-0597">Phosphoprotein</keyword>
<evidence type="ECO:0000256" key="4">
    <source>
        <dbReference type="SAM" id="MobiDB-lite"/>
    </source>
</evidence>
<comment type="caution">
    <text evidence="6">The sequence shown here is derived from an EMBL/GenBank/DDBJ whole genome shotgun (WGS) entry which is preliminary data.</text>
</comment>
<dbReference type="GO" id="GO:0007229">
    <property type="term" value="P:integrin-mediated signaling pathway"/>
    <property type="evidence" value="ECO:0007669"/>
    <property type="project" value="InterPro"/>
</dbReference>
<gene>
    <name evidence="6" type="ORF">COCON_G00057420</name>
</gene>
<feature type="compositionally biased region" description="Basic and acidic residues" evidence="4">
    <location>
        <begin position="277"/>
        <end position="293"/>
    </location>
</feature>
<dbReference type="SUPFAM" id="SSF50044">
    <property type="entry name" value="SH3-domain"/>
    <property type="match status" value="2"/>
</dbReference>
<evidence type="ECO:0000256" key="3">
    <source>
        <dbReference type="PROSITE-ProRule" id="PRU00192"/>
    </source>
</evidence>
<dbReference type="PANTHER" id="PTHR16830:SF11">
    <property type="entry name" value="PML-RARA-REGULATED ADAPTER MOLECULE 1"/>
    <property type="match status" value="1"/>
</dbReference>
<dbReference type="Proteomes" id="UP001152803">
    <property type="component" value="Unassembled WGS sequence"/>
</dbReference>
<dbReference type="Pfam" id="PF14603">
    <property type="entry name" value="hSH3"/>
    <property type="match status" value="2"/>
</dbReference>
<protein>
    <recommendedName>
        <fullName evidence="5">SH3 domain-containing protein</fullName>
    </recommendedName>
</protein>
<proteinExistence type="predicted"/>
<feature type="domain" description="SH3" evidence="5">
    <location>
        <begin position="351"/>
        <end position="412"/>
    </location>
</feature>
<sequence>MEEGVDVKALRARFHDQASMAAVGGGGGPPRSLLPGVGRAGSPMAFNLPVNGAVRPKMSPVSPKPLPGVRLPSDLRFPGPPLADPRGPASVRNQPPLGVFPRPPPSHRAGSQEFKMAAPVAERPGNVKATGELLQNMMLKQVPVQDRPGPKQPPPSTLGLRSQRSMTEVPPLRRTLPPEGPRPIKPKRPPVVNLDGFRKAPRFSTMPRHPTPGKIHGGSSPALPGSGSPSGPPRLPARLSVRTPQPSAVIDDNDDQDTYDDIDVLPPPPPPPPKHPGSRDDSWPDHGSTRGNEESDESEIYEPIDEPEGPPNPIKKKDLKTQLELKNKEEKLKQKKEIEYRKRFKLTDPVEVLHIARVRHDWQGGKNDLSVQQGDNVEIIRIKNNPEGKWLARTPNGTYGYISNTCVDLDYEAVKRSFLCKKAEAPHPPPPPPVPDDDFYDDVGSSQHSIELDSEEVYDDVQVPDEFPPPPPEASLDPKKAKKQEKEEKEFRKKFKFEGPINVIWNMMVDPNASIKKGGGKDLSLNRGEILEVIQFTNDKKALCRNLQGKYGYVPRSVLLQAEGDIYDDVDNQVVYDNDTSTSPGPEDSRY</sequence>
<feature type="compositionally biased region" description="Low complexity" evidence="4">
    <location>
        <begin position="217"/>
        <end position="229"/>
    </location>
</feature>
<feature type="compositionally biased region" description="Acidic residues" evidence="4">
    <location>
        <begin position="294"/>
        <end position="308"/>
    </location>
</feature>
<evidence type="ECO:0000313" key="7">
    <source>
        <dbReference type="Proteomes" id="UP001152803"/>
    </source>
</evidence>
<dbReference type="GO" id="GO:0072659">
    <property type="term" value="P:protein localization to plasma membrane"/>
    <property type="evidence" value="ECO:0007669"/>
    <property type="project" value="TreeGrafter"/>
</dbReference>